<protein>
    <submittedName>
        <fullName evidence="2">Uncharacterized protein</fullName>
    </submittedName>
</protein>
<organism evidence="1 2">
    <name type="scientific">Panagrolaimus sp. PS1159</name>
    <dbReference type="NCBI Taxonomy" id="55785"/>
    <lineage>
        <taxon>Eukaryota</taxon>
        <taxon>Metazoa</taxon>
        <taxon>Ecdysozoa</taxon>
        <taxon>Nematoda</taxon>
        <taxon>Chromadorea</taxon>
        <taxon>Rhabditida</taxon>
        <taxon>Tylenchina</taxon>
        <taxon>Panagrolaimomorpha</taxon>
        <taxon>Panagrolaimoidea</taxon>
        <taxon>Panagrolaimidae</taxon>
        <taxon>Panagrolaimus</taxon>
    </lineage>
</organism>
<dbReference type="Proteomes" id="UP000887580">
    <property type="component" value="Unplaced"/>
</dbReference>
<accession>A0AC35GHQ2</accession>
<name>A0AC35GHQ2_9BILA</name>
<dbReference type="WBParaSite" id="PS1159_v2.g5226.t1">
    <property type="protein sequence ID" value="PS1159_v2.g5226.t1"/>
    <property type="gene ID" value="PS1159_v2.g5226"/>
</dbReference>
<proteinExistence type="predicted"/>
<sequence>MPSVLDKNNNVTKSSGETSTATTPTSAMVSSSSDGSTLSSSEGTTGTYLPTPKAVSSDLFQPRMSQFITPSNFVLKPGEYMHDL</sequence>
<evidence type="ECO:0000313" key="2">
    <source>
        <dbReference type="WBParaSite" id="PS1159_v2.g5226.t1"/>
    </source>
</evidence>
<reference evidence="2" key="1">
    <citation type="submission" date="2022-11" db="UniProtKB">
        <authorList>
            <consortium name="WormBaseParasite"/>
        </authorList>
    </citation>
    <scope>IDENTIFICATION</scope>
</reference>
<evidence type="ECO:0000313" key="1">
    <source>
        <dbReference type="Proteomes" id="UP000887580"/>
    </source>
</evidence>